<evidence type="ECO:0000313" key="2">
    <source>
        <dbReference type="Proteomes" id="UP001427805"/>
    </source>
</evidence>
<evidence type="ECO:0000313" key="1">
    <source>
        <dbReference type="EMBL" id="MEN3748839.1"/>
    </source>
</evidence>
<keyword evidence="2" id="KW-1185">Reference proteome</keyword>
<gene>
    <name evidence="1" type="ORF">TPR58_16815</name>
</gene>
<reference evidence="1 2" key="1">
    <citation type="submission" date="2024-05" db="EMBL/GenBank/DDBJ databases">
        <title>Sphingomonas sp. HF-S3 16S ribosomal RNA gene Genome sequencing and assembly.</title>
        <authorList>
            <person name="Lee H."/>
        </authorList>
    </citation>
    <scope>NUCLEOTIDE SEQUENCE [LARGE SCALE GENOMIC DNA]</scope>
    <source>
        <strain evidence="1 2">HF-S3</strain>
    </source>
</reference>
<sequence>MRKVQLNVGGVPVGKATTWAYPQGKPLGYFEIPTYTMTVAGSLGGRRVSHAFEVLRFGVSCKDGKTARVVGLADQQTHVVRAWIPTYEVHSANSPENGGWQVYGNFLIHDGPDNATEVFASIGCVEVMGTRGFVRFNDLLIQLTGAVGSKRNDQLHQIARSGLLSISYDRASRPPLVAIP</sequence>
<dbReference type="Proteomes" id="UP001427805">
    <property type="component" value="Unassembled WGS sequence"/>
</dbReference>
<proteinExistence type="predicted"/>
<protein>
    <recommendedName>
        <fullName evidence="3">YkuD domain-containing protein</fullName>
    </recommendedName>
</protein>
<name>A0ABV0BB99_9SPHN</name>
<evidence type="ECO:0008006" key="3">
    <source>
        <dbReference type="Google" id="ProtNLM"/>
    </source>
</evidence>
<comment type="caution">
    <text evidence="1">The sequence shown here is derived from an EMBL/GenBank/DDBJ whole genome shotgun (WGS) entry which is preliminary data.</text>
</comment>
<dbReference type="EMBL" id="JBDIZK010000010">
    <property type="protein sequence ID" value="MEN3748839.1"/>
    <property type="molecule type" value="Genomic_DNA"/>
</dbReference>
<accession>A0ABV0BB99</accession>
<organism evidence="1 2">
    <name type="scientific">Sphingomonas rustica</name>
    <dbReference type="NCBI Taxonomy" id="3103142"/>
    <lineage>
        <taxon>Bacteria</taxon>
        <taxon>Pseudomonadati</taxon>
        <taxon>Pseudomonadota</taxon>
        <taxon>Alphaproteobacteria</taxon>
        <taxon>Sphingomonadales</taxon>
        <taxon>Sphingomonadaceae</taxon>
        <taxon>Sphingomonas</taxon>
    </lineage>
</organism>
<dbReference type="RefSeq" id="WP_346247876.1">
    <property type="nucleotide sequence ID" value="NZ_JBDIZK010000010.1"/>
</dbReference>